<reference evidence="2 3" key="1">
    <citation type="submission" date="2024-01" db="EMBL/GenBank/DDBJ databases">
        <title>Genome assemblies of Stephania.</title>
        <authorList>
            <person name="Yang L."/>
        </authorList>
    </citation>
    <scope>NUCLEOTIDE SEQUENCE [LARGE SCALE GENOMIC DNA]</scope>
    <source>
        <strain evidence="2">JXDWG</strain>
        <tissue evidence="2">Leaf</tissue>
    </source>
</reference>
<dbReference type="GO" id="GO:0004523">
    <property type="term" value="F:RNA-DNA hybrid ribonuclease activity"/>
    <property type="evidence" value="ECO:0007669"/>
    <property type="project" value="InterPro"/>
</dbReference>
<dbReference type="AlphaFoldDB" id="A0AAP0EJT8"/>
<dbReference type="InterPro" id="IPR002156">
    <property type="entry name" value="RNaseH_domain"/>
</dbReference>
<evidence type="ECO:0000313" key="3">
    <source>
        <dbReference type="Proteomes" id="UP001419268"/>
    </source>
</evidence>
<proteinExistence type="predicted"/>
<evidence type="ECO:0000313" key="2">
    <source>
        <dbReference type="EMBL" id="KAK9094579.1"/>
    </source>
</evidence>
<feature type="domain" description="RNase H type-1" evidence="1">
    <location>
        <begin position="6"/>
        <end position="79"/>
    </location>
</feature>
<accession>A0AAP0EJT8</accession>
<dbReference type="Proteomes" id="UP001419268">
    <property type="component" value="Unassembled WGS sequence"/>
</dbReference>
<dbReference type="EMBL" id="JBBNAG010000011">
    <property type="protein sequence ID" value="KAK9094579.1"/>
    <property type="molecule type" value="Genomic_DNA"/>
</dbReference>
<organism evidence="2 3">
    <name type="scientific">Stephania cephalantha</name>
    <dbReference type="NCBI Taxonomy" id="152367"/>
    <lineage>
        <taxon>Eukaryota</taxon>
        <taxon>Viridiplantae</taxon>
        <taxon>Streptophyta</taxon>
        <taxon>Embryophyta</taxon>
        <taxon>Tracheophyta</taxon>
        <taxon>Spermatophyta</taxon>
        <taxon>Magnoliopsida</taxon>
        <taxon>Ranunculales</taxon>
        <taxon>Menispermaceae</taxon>
        <taxon>Menispermoideae</taxon>
        <taxon>Cissampelideae</taxon>
        <taxon>Stephania</taxon>
    </lineage>
</organism>
<evidence type="ECO:0000259" key="1">
    <source>
        <dbReference type="Pfam" id="PF13456"/>
    </source>
</evidence>
<comment type="caution">
    <text evidence="2">The sequence shown here is derived from an EMBL/GenBank/DDBJ whole genome shotgun (WGS) entry which is preliminary data.</text>
</comment>
<protein>
    <recommendedName>
        <fullName evidence="1">RNase H type-1 domain-containing protein</fullName>
    </recommendedName>
</protein>
<sequence>MWRVFGIREGVVFANELMIYNRVFESDSACVVELISNLHELGPLGQLINEIVQLGGSPHWDRFQFIYRVGNQVAHCLEKLAIDHNICDTWKKAMP</sequence>
<dbReference type="GO" id="GO:0003676">
    <property type="term" value="F:nucleic acid binding"/>
    <property type="evidence" value="ECO:0007669"/>
    <property type="project" value="InterPro"/>
</dbReference>
<dbReference type="Pfam" id="PF13456">
    <property type="entry name" value="RVT_3"/>
    <property type="match status" value="1"/>
</dbReference>
<gene>
    <name evidence="2" type="ORF">Scep_026048</name>
</gene>
<name>A0AAP0EJT8_9MAGN</name>
<keyword evidence="3" id="KW-1185">Reference proteome</keyword>